<dbReference type="PANTHER" id="PTHR45586:SF1">
    <property type="entry name" value="LIPOPOLYSACCHARIDE ASSEMBLY PROTEIN B"/>
    <property type="match status" value="1"/>
</dbReference>
<gene>
    <name evidence="5" type="ORF">GBG18_06025</name>
    <name evidence="4" type="ORF">GBG19_14340</name>
</gene>
<proteinExistence type="predicted"/>
<comment type="caution">
    <text evidence="4">The sequence shown here is derived from an EMBL/GenBank/DDBJ whole genome shotgun (WGS) entry which is preliminary data.</text>
</comment>
<keyword evidence="6" id="KW-1185">Reference proteome</keyword>
<dbReference type="SMART" id="SM00028">
    <property type="entry name" value="TPR"/>
    <property type="match status" value="4"/>
</dbReference>
<keyword evidence="2 3" id="KW-0802">TPR repeat</keyword>
<dbReference type="InterPro" id="IPR019734">
    <property type="entry name" value="TPR_rpt"/>
</dbReference>
<evidence type="ECO:0000256" key="2">
    <source>
        <dbReference type="ARBA" id="ARBA00022803"/>
    </source>
</evidence>
<reference evidence="6 7" key="1">
    <citation type="submission" date="2019-10" db="EMBL/GenBank/DDBJ databases">
        <title>Poseidonibacter ostreae sp. nov., isolated from the gut of the Ostrea denselamellosa.</title>
        <authorList>
            <person name="Choi A."/>
        </authorList>
    </citation>
    <scope>NUCLEOTIDE SEQUENCE [LARGE SCALE GENOMIC DNA]</scope>
    <source>
        <strain evidence="4 7">SJOD-M-33</strain>
        <strain evidence="5 6">SJOD-M-5</strain>
    </source>
</reference>
<organism evidence="4 7">
    <name type="scientific">Poseidonibacter ostreae</name>
    <dbReference type="NCBI Taxonomy" id="2654171"/>
    <lineage>
        <taxon>Bacteria</taxon>
        <taxon>Pseudomonadati</taxon>
        <taxon>Campylobacterota</taxon>
        <taxon>Epsilonproteobacteria</taxon>
        <taxon>Campylobacterales</taxon>
        <taxon>Arcobacteraceae</taxon>
        <taxon>Poseidonibacter</taxon>
    </lineage>
</organism>
<name>A0A6L4WNW7_9BACT</name>
<sequence>MTNKVDDKYKIMIASAWEKYNKKDFVGAKKICIQINNDFPDKLGANYLLGIIYLDEDKFIDSSKELKIALTKDYEKNAGGFINYTLGRNYGKQTYIGNENPLYDKDLSRKYFEQALEYEKYPENTITELHYIYQNNYKIIQLFKDAIKKFPENLDFVITLSDIYLKIGEVDNQKKVLLAVKNKFNSTHLLYKLSKIELSIKNFEKSRELINQAKGINVNPKSEFALQLELANIYYSEGNINKAKEIFFDNFNKEKNTDNFWFGLIGVLMCVDNKDYDDFTILLSKMEITKQFIIDDWFGDMPIYFDSSICVGIYLLENEKDVIKKLNVLKKRQTDKDILGKIELLKYSLYKNIGEETLCLNTIKKSIKYLNTYHYDFLFIELREAYHSVFYNLIESDKSIDDLIIDLSAILKEEYSFRKVFLSSLEFIIQELHNQKEYELIIELYENFSTEEVDKLDIWFEVAYAFNKLEKVDKAKYAYHKNLRIKGESSALLNNLANLYEKEDKFDEAIDMYQKALSLESDDTLIKTNLENTLDKQKKMINQTHKKDALNKIFLNAVELLKSENFFTLESLYIFLLNCRKEDDFDNWNLPIQNEMFPILMSTNEKKAMELKNNWISKNYIIKVEETDEYDIPYFQINPYIDREVTILRDMVSEINLPQEWLTGLNNISIFQLNELNYTETSKRIIKINKKYRPLISRDYNELIFNYLVGNKKSTIILSGSFVELILTYYCERKKIKKVEYKNTSGKIIKKNLYDCVLFDLISFIDDKKYFGNDFFPLTNLSRVYRNFIHPGVELKNHLDKTKSDLCFISSIEILRKII</sequence>
<dbReference type="AlphaFoldDB" id="A0A6L4WNW7"/>
<dbReference type="SUPFAM" id="SSF48452">
    <property type="entry name" value="TPR-like"/>
    <property type="match status" value="2"/>
</dbReference>
<feature type="repeat" description="TPR" evidence="3">
    <location>
        <begin position="490"/>
        <end position="523"/>
    </location>
</feature>
<accession>A0A6L4WNW7</accession>
<evidence type="ECO:0000313" key="7">
    <source>
        <dbReference type="Proteomes" id="UP000472839"/>
    </source>
</evidence>
<dbReference type="Proteomes" id="UP000461010">
    <property type="component" value="Unassembled WGS sequence"/>
</dbReference>
<dbReference type="InterPro" id="IPR011990">
    <property type="entry name" value="TPR-like_helical_dom_sf"/>
</dbReference>
<evidence type="ECO:0000256" key="1">
    <source>
        <dbReference type="ARBA" id="ARBA00022737"/>
    </source>
</evidence>
<dbReference type="PANTHER" id="PTHR45586">
    <property type="entry name" value="TPR REPEAT-CONTAINING PROTEIN PA4667"/>
    <property type="match status" value="1"/>
</dbReference>
<dbReference type="EMBL" id="WFKK01000060">
    <property type="protein sequence ID" value="KAB7885296.1"/>
    <property type="molecule type" value="Genomic_DNA"/>
</dbReference>
<evidence type="ECO:0000313" key="4">
    <source>
        <dbReference type="EMBL" id="KAB7885296.1"/>
    </source>
</evidence>
<dbReference type="RefSeq" id="WP_152189330.1">
    <property type="nucleotide sequence ID" value="NZ_WFKI01000046.1"/>
</dbReference>
<dbReference type="Pfam" id="PF00515">
    <property type="entry name" value="TPR_1"/>
    <property type="match status" value="1"/>
</dbReference>
<dbReference type="PROSITE" id="PS50293">
    <property type="entry name" value="TPR_REGION"/>
    <property type="match status" value="1"/>
</dbReference>
<keyword evidence="1" id="KW-0677">Repeat</keyword>
<evidence type="ECO:0000256" key="3">
    <source>
        <dbReference type="PROSITE-ProRule" id="PRU00339"/>
    </source>
</evidence>
<dbReference type="PROSITE" id="PS50005">
    <property type="entry name" value="TPR"/>
    <property type="match status" value="1"/>
</dbReference>
<dbReference type="Gene3D" id="1.25.40.10">
    <property type="entry name" value="Tetratricopeptide repeat domain"/>
    <property type="match status" value="2"/>
</dbReference>
<protein>
    <submittedName>
        <fullName evidence="4">Tetratricopeptide repeat protein</fullName>
    </submittedName>
</protein>
<evidence type="ECO:0000313" key="6">
    <source>
        <dbReference type="Proteomes" id="UP000461010"/>
    </source>
</evidence>
<dbReference type="InterPro" id="IPR051012">
    <property type="entry name" value="CellSynth/LPSAsmb/PSIAsmb"/>
</dbReference>
<dbReference type="EMBL" id="WFKJ01000013">
    <property type="protein sequence ID" value="KAB7891732.1"/>
    <property type="molecule type" value="Genomic_DNA"/>
</dbReference>
<evidence type="ECO:0000313" key="5">
    <source>
        <dbReference type="EMBL" id="KAB7891732.1"/>
    </source>
</evidence>
<dbReference type="Proteomes" id="UP000472839">
    <property type="component" value="Unassembled WGS sequence"/>
</dbReference>